<evidence type="ECO:0000256" key="5">
    <source>
        <dbReference type="ARBA" id="ARBA00022692"/>
    </source>
</evidence>
<dbReference type="EMBL" id="AP026708">
    <property type="protein sequence ID" value="BDQ34190.1"/>
    <property type="molecule type" value="Genomic_DNA"/>
</dbReference>
<dbReference type="Proteomes" id="UP001061361">
    <property type="component" value="Chromosome"/>
</dbReference>
<feature type="transmembrane region" description="Helical" evidence="8">
    <location>
        <begin position="263"/>
        <end position="285"/>
    </location>
</feature>
<dbReference type="PANTHER" id="PTHR43057">
    <property type="entry name" value="ARSENITE EFFLUX TRANSPORTER"/>
    <property type="match status" value="1"/>
</dbReference>
<feature type="transmembrane region" description="Helical" evidence="8">
    <location>
        <begin position="132"/>
        <end position="154"/>
    </location>
</feature>
<feature type="transmembrane region" description="Helical" evidence="8">
    <location>
        <begin position="160"/>
        <end position="179"/>
    </location>
</feature>
<comment type="similarity">
    <text evidence="2">Belongs to the arsenical resistance-3 (ACR3) (TC 2.A.59) family.</text>
</comment>
<keyword evidence="3" id="KW-0813">Transport</keyword>
<dbReference type="Pfam" id="PF01758">
    <property type="entry name" value="SBF"/>
    <property type="match status" value="1"/>
</dbReference>
<keyword evidence="7 8" id="KW-0472">Membrane</keyword>
<evidence type="ECO:0000256" key="2">
    <source>
        <dbReference type="ARBA" id="ARBA00010110"/>
    </source>
</evidence>
<keyword evidence="6 8" id="KW-1133">Transmembrane helix</keyword>
<organism evidence="9 10">
    <name type="scientific">Pseudodesulfovibrio portus</name>
    <dbReference type="NCBI Taxonomy" id="231439"/>
    <lineage>
        <taxon>Bacteria</taxon>
        <taxon>Pseudomonadati</taxon>
        <taxon>Thermodesulfobacteriota</taxon>
        <taxon>Desulfovibrionia</taxon>
        <taxon>Desulfovibrionales</taxon>
        <taxon>Desulfovibrionaceae</taxon>
    </lineage>
</organism>
<evidence type="ECO:0000313" key="10">
    <source>
        <dbReference type="Proteomes" id="UP001061361"/>
    </source>
</evidence>
<evidence type="ECO:0000256" key="6">
    <source>
        <dbReference type="ARBA" id="ARBA00022989"/>
    </source>
</evidence>
<reference evidence="9" key="1">
    <citation type="submission" date="2022-08" db="EMBL/GenBank/DDBJ databases">
        <title>Genome Sequence of the sulphate-reducing bacterium, Pseudodesulfovibrio portus JCM14722.</title>
        <authorList>
            <person name="Kondo R."/>
            <person name="Kataoka T."/>
        </authorList>
    </citation>
    <scope>NUCLEOTIDE SEQUENCE</scope>
    <source>
        <strain evidence="9">JCM 14722</strain>
    </source>
</reference>
<feature type="transmembrane region" description="Helical" evidence="8">
    <location>
        <begin position="233"/>
        <end position="251"/>
    </location>
</feature>
<feature type="transmembrane region" description="Helical" evidence="8">
    <location>
        <begin position="12"/>
        <end position="29"/>
    </location>
</feature>
<evidence type="ECO:0000256" key="7">
    <source>
        <dbReference type="ARBA" id="ARBA00023136"/>
    </source>
</evidence>
<keyword evidence="4" id="KW-1003">Cell membrane</keyword>
<evidence type="ECO:0000256" key="4">
    <source>
        <dbReference type="ARBA" id="ARBA00022475"/>
    </source>
</evidence>
<dbReference type="RefSeq" id="WP_264981083.1">
    <property type="nucleotide sequence ID" value="NZ_AP026708.1"/>
</dbReference>
<evidence type="ECO:0000256" key="1">
    <source>
        <dbReference type="ARBA" id="ARBA00004651"/>
    </source>
</evidence>
<keyword evidence="10" id="KW-1185">Reference proteome</keyword>
<evidence type="ECO:0000256" key="3">
    <source>
        <dbReference type="ARBA" id="ARBA00022448"/>
    </source>
</evidence>
<dbReference type="Gene3D" id="1.20.1530.20">
    <property type="match status" value="1"/>
</dbReference>
<evidence type="ECO:0000256" key="8">
    <source>
        <dbReference type="SAM" id="Phobius"/>
    </source>
</evidence>
<comment type="subcellular location">
    <subcellularLocation>
        <location evidence="1">Cell membrane</location>
        <topology evidence="1">Multi-pass membrane protein</topology>
    </subcellularLocation>
</comment>
<name>A0ABM8AS38_9BACT</name>
<proteinExistence type="inferred from homology"/>
<sequence length="330" mass="35220">MFRLLQTITKNLIIAIPIMMGAGFLYGLFFDAGWLKSMIVPFTFLMVYPMMVTLKVKSVFEGGDGKAQILTQLINFGLVPFLAAAVGLLFFGDRPYMALGLLLAGLVPTSGMTISWTGFAKGNMSAAIKMTVIGLILGSLATPVYVEALMGAAIEMRLTAVFRQIVYIVFLPMALGFLTQRFLVARYGQSAFKKTLGPKFPPLSTLGVLGIVFVALALKAGTIAGSPGVLVDILIPLALLYAVNFTLSTVVGKWMLPRGDAIALVYGSVMRNLSIALAIAINAFGDKGSDAALVIAMAYIVQVQSAAWYVRFTPHIFGVGREVPAEAEGA</sequence>
<feature type="transmembrane region" description="Helical" evidence="8">
    <location>
        <begin position="97"/>
        <end position="120"/>
    </location>
</feature>
<dbReference type="InterPro" id="IPR004706">
    <property type="entry name" value="Arsenical-R_Acr3"/>
</dbReference>
<feature type="transmembrane region" description="Helical" evidence="8">
    <location>
        <begin position="291"/>
        <end position="310"/>
    </location>
</feature>
<dbReference type="InterPro" id="IPR038770">
    <property type="entry name" value="Na+/solute_symporter_sf"/>
</dbReference>
<feature type="transmembrane region" description="Helical" evidence="8">
    <location>
        <begin position="73"/>
        <end position="91"/>
    </location>
</feature>
<gene>
    <name evidence="9" type="ORF">JCM14722_17320</name>
</gene>
<accession>A0ABM8AS38</accession>
<evidence type="ECO:0000313" key="9">
    <source>
        <dbReference type="EMBL" id="BDQ34190.1"/>
    </source>
</evidence>
<dbReference type="PANTHER" id="PTHR43057:SF1">
    <property type="entry name" value="ARSENICAL-RESISTANCE PROTEIN 3"/>
    <property type="match status" value="1"/>
</dbReference>
<keyword evidence="5 8" id="KW-0812">Transmembrane</keyword>
<feature type="transmembrane region" description="Helical" evidence="8">
    <location>
        <begin position="200"/>
        <end position="221"/>
    </location>
</feature>
<dbReference type="InterPro" id="IPR002657">
    <property type="entry name" value="BilAc:Na_symport/Acr3"/>
</dbReference>
<protein>
    <submittedName>
        <fullName evidence="9">Arsenite transporter</fullName>
    </submittedName>
</protein>